<accession>A0ABN7WH77</accession>
<evidence type="ECO:0000313" key="2">
    <source>
        <dbReference type="Proteomes" id="UP000789901"/>
    </source>
</evidence>
<organism evidence="1 2">
    <name type="scientific">Gigaspora margarita</name>
    <dbReference type="NCBI Taxonomy" id="4874"/>
    <lineage>
        <taxon>Eukaryota</taxon>
        <taxon>Fungi</taxon>
        <taxon>Fungi incertae sedis</taxon>
        <taxon>Mucoromycota</taxon>
        <taxon>Glomeromycotina</taxon>
        <taxon>Glomeromycetes</taxon>
        <taxon>Diversisporales</taxon>
        <taxon>Gigasporaceae</taxon>
        <taxon>Gigaspora</taxon>
    </lineage>
</organism>
<name>A0ABN7WH77_GIGMA</name>
<proteinExistence type="predicted"/>
<comment type="caution">
    <text evidence="1">The sequence shown here is derived from an EMBL/GenBank/DDBJ whole genome shotgun (WGS) entry which is preliminary data.</text>
</comment>
<reference evidence="1 2" key="1">
    <citation type="submission" date="2021-06" db="EMBL/GenBank/DDBJ databases">
        <authorList>
            <person name="Kallberg Y."/>
            <person name="Tangrot J."/>
            <person name="Rosling A."/>
        </authorList>
    </citation>
    <scope>NUCLEOTIDE SEQUENCE [LARGE SCALE GENOMIC DNA]</scope>
    <source>
        <strain evidence="1 2">120-4 pot B 10/14</strain>
    </source>
</reference>
<dbReference type="EMBL" id="CAJVQB010045040">
    <property type="protein sequence ID" value="CAG8832288.1"/>
    <property type="molecule type" value="Genomic_DNA"/>
</dbReference>
<keyword evidence="2" id="KW-1185">Reference proteome</keyword>
<evidence type="ECO:0000313" key="1">
    <source>
        <dbReference type="EMBL" id="CAG8832288.1"/>
    </source>
</evidence>
<gene>
    <name evidence="1" type="ORF">GMARGA_LOCUS30984</name>
</gene>
<protein>
    <submittedName>
        <fullName evidence="1">37570_t:CDS:1</fullName>
    </submittedName>
</protein>
<sequence>MRVHEWLSEIPWSKGIFDTLDINKTRSQLEKVLERILKFLAIFRVV</sequence>
<dbReference type="Proteomes" id="UP000789901">
    <property type="component" value="Unassembled WGS sequence"/>
</dbReference>